<dbReference type="EMBL" id="VXIT01000006">
    <property type="protein sequence ID" value="KAA6412014.1"/>
    <property type="molecule type" value="Genomic_DNA"/>
</dbReference>
<organism evidence="5 6">
    <name type="scientific">Lasallia pustulata</name>
    <dbReference type="NCBI Taxonomy" id="136370"/>
    <lineage>
        <taxon>Eukaryota</taxon>
        <taxon>Fungi</taxon>
        <taxon>Dikarya</taxon>
        <taxon>Ascomycota</taxon>
        <taxon>Pezizomycotina</taxon>
        <taxon>Lecanoromycetes</taxon>
        <taxon>OSLEUM clade</taxon>
        <taxon>Umbilicariomycetidae</taxon>
        <taxon>Umbilicariales</taxon>
        <taxon>Umbilicariaceae</taxon>
        <taxon>Lasallia</taxon>
    </lineage>
</organism>
<gene>
    <name evidence="5" type="ORF">FRX48_04164</name>
</gene>
<feature type="repeat" description="ANK" evidence="3">
    <location>
        <begin position="1"/>
        <end position="29"/>
    </location>
</feature>
<dbReference type="InterPro" id="IPR002110">
    <property type="entry name" value="Ankyrin_rpt"/>
</dbReference>
<dbReference type="SUPFAM" id="SSF48403">
    <property type="entry name" value="Ankyrin repeat"/>
    <property type="match status" value="1"/>
</dbReference>
<dbReference type="PANTHER" id="PTHR24124">
    <property type="entry name" value="ANKYRIN REPEAT FAMILY A"/>
    <property type="match status" value="1"/>
</dbReference>
<dbReference type="Gene3D" id="1.25.40.20">
    <property type="entry name" value="Ankyrin repeat-containing domain"/>
    <property type="match status" value="1"/>
</dbReference>
<evidence type="ECO:0000256" key="2">
    <source>
        <dbReference type="ARBA" id="ARBA00023043"/>
    </source>
</evidence>
<dbReference type="AlphaFoldDB" id="A0A5M8PTS9"/>
<dbReference type="SMART" id="SM00248">
    <property type="entry name" value="ANK"/>
    <property type="match status" value="4"/>
</dbReference>
<evidence type="ECO:0000256" key="3">
    <source>
        <dbReference type="PROSITE-ProRule" id="PRU00023"/>
    </source>
</evidence>
<keyword evidence="4" id="KW-0812">Transmembrane</keyword>
<accession>A0A5M8PTS9</accession>
<dbReference type="GO" id="GO:0005634">
    <property type="term" value="C:nucleus"/>
    <property type="evidence" value="ECO:0007669"/>
    <property type="project" value="TreeGrafter"/>
</dbReference>
<dbReference type="Pfam" id="PF12796">
    <property type="entry name" value="Ank_2"/>
    <property type="match status" value="2"/>
</dbReference>
<proteinExistence type="predicted"/>
<protein>
    <submittedName>
        <fullName evidence="5">Uncharacterized protein</fullName>
    </submittedName>
</protein>
<dbReference type="Proteomes" id="UP000324767">
    <property type="component" value="Unassembled WGS sequence"/>
</dbReference>
<dbReference type="PANTHER" id="PTHR24124:SF14">
    <property type="entry name" value="CHROMOSOME UNDETERMINED SCAFFOLD_25, WHOLE GENOME SHOTGUN SEQUENCE"/>
    <property type="match status" value="1"/>
</dbReference>
<evidence type="ECO:0000313" key="6">
    <source>
        <dbReference type="Proteomes" id="UP000324767"/>
    </source>
</evidence>
<evidence type="ECO:0000256" key="1">
    <source>
        <dbReference type="ARBA" id="ARBA00022737"/>
    </source>
</evidence>
<dbReference type="GO" id="GO:0010468">
    <property type="term" value="P:regulation of gene expression"/>
    <property type="evidence" value="ECO:0007669"/>
    <property type="project" value="TreeGrafter"/>
</dbReference>
<keyword evidence="4" id="KW-1133">Transmembrane helix</keyword>
<dbReference type="InterPro" id="IPR036770">
    <property type="entry name" value="Ankyrin_rpt-contain_sf"/>
</dbReference>
<sequence length="227" mass="25428">MLHLAAQRGNVPVVEYLVYAAKDFNINHRDSRGRTVLHYGVENKRARDTITALKSHGADIWARDCQERSALHHAAKLGNLPAVKALLALGMADELRAVDCFGMTPLKIAAYHKAHGVLTFLAGIESRWELGEQLRGPGSVGCRDLSAAETDTLLRTTLSTPARTRYDALPPRPRQINYWIDGGWRSQPRTSQCHQRRLSNLKAYCNVVTCLAVVVTRWTLVVFFFHD</sequence>
<feature type="repeat" description="ANK" evidence="3">
    <location>
        <begin position="32"/>
        <end position="65"/>
    </location>
</feature>
<name>A0A5M8PTS9_9LECA</name>
<comment type="caution">
    <text evidence="5">The sequence shown here is derived from an EMBL/GenBank/DDBJ whole genome shotgun (WGS) entry which is preliminary data.</text>
</comment>
<keyword evidence="2 3" id="KW-0040">ANK repeat</keyword>
<dbReference type="OrthoDB" id="539213at2759"/>
<reference evidence="5 6" key="1">
    <citation type="submission" date="2019-09" db="EMBL/GenBank/DDBJ databases">
        <title>The hologenome of the rock-dwelling lichen Lasallia pustulata.</title>
        <authorList>
            <person name="Greshake Tzovaras B."/>
            <person name="Segers F."/>
            <person name="Bicker A."/>
            <person name="Dal Grande F."/>
            <person name="Otte J."/>
            <person name="Hankeln T."/>
            <person name="Schmitt I."/>
            <person name="Ebersberger I."/>
        </authorList>
    </citation>
    <scope>NUCLEOTIDE SEQUENCE [LARGE SCALE GENOMIC DNA]</scope>
    <source>
        <strain evidence="5">A1-1</strain>
    </source>
</reference>
<dbReference type="PROSITE" id="PS50088">
    <property type="entry name" value="ANK_REPEAT"/>
    <property type="match status" value="2"/>
</dbReference>
<evidence type="ECO:0000313" key="5">
    <source>
        <dbReference type="EMBL" id="KAA6412014.1"/>
    </source>
</evidence>
<dbReference type="PROSITE" id="PS50297">
    <property type="entry name" value="ANK_REP_REGION"/>
    <property type="match status" value="1"/>
</dbReference>
<keyword evidence="4" id="KW-0472">Membrane</keyword>
<feature type="transmembrane region" description="Helical" evidence="4">
    <location>
        <begin position="204"/>
        <end position="225"/>
    </location>
</feature>
<evidence type="ECO:0000256" key="4">
    <source>
        <dbReference type="SAM" id="Phobius"/>
    </source>
</evidence>
<keyword evidence="1" id="KW-0677">Repeat</keyword>